<organism evidence="1 2">
    <name type="scientific">Phytophthora megakarya</name>
    <dbReference type="NCBI Taxonomy" id="4795"/>
    <lineage>
        <taxon>Eukaryota</taxon>
        <taxon>Sar</taxon>
        <taxon>Stramenopiles</taxon>
        <taxon>Oomycota</taxon>
        <taxon>Peronosporomycetes</taxon>
        <taxon>Peronosporales</taxon>
        <taxon>Peronosporaceae</taxon>
        <taxon>Phytophthora</taxon>
    </lineage>
</organism>
<comment type="caution">
    <text evidence="1">The sequence shown here is derived from an EMBL/GenBank/DDBJ whole genome shotgun (WGS) entry which is preliminary data.</text>
</comment>
<keyword evidence="2" id="KW-1185">Reference proteome</keyword>
<evidence type="ECO:0000313" key="1">
    <source>
        <dbReference type="EMBL" id="OWZ07556.1"/>
    </source>
</evidence>
<dbReference type="STRING" id="4795.A0A225VPZ6"/>
<protein>
    <submittedName>
        <fullName evidence="1">Polyprotein</fullName>
    </submittedName>
</protein>
<gene>
    <name evidence="1" type="ORF">PHMEG_00020039</name>
</gene>
<dbReference type="PANTHER" id="PTHR11439">
    <property type="entry name" value="GAG-POL-RELATED RETROTRANSPOSON"/>
    <property type="match status" value="1"/>
</dbReference>
<dbReference type="Proteomes" id="UP000198211">
    <property type="component" value="Unassembled WGS sequence"/>
</dbReference>
<proteinExistence type="predicted"/>
<accession>A0A225VPZ6</accession>
<dbReference type="PANTHER" id="PTHR11439:SF440">
    <property type="entry name" value="INTEGRASE CATALYTIC DOMAIN-CONTAINING PROTEIN"/>
    <property type="match status" value="1"/>
</dbReference>
<sequence>MYLVRGTRPDIANAVRDLSKYLSCYNKTHFRVAQRVLKYLKGTSKYGIEYNGNNTINVRLYTDPRFANASEERKSITGYFIITCWCMNNVEKY</sequence>
<dbReference type="EMBL" id="NBNE01003492">
    <property type="protein sequence ID" value="OWZ07556.1"/>
    <property type="molecule type" value="Genomic_DNA"/>
</dbReference>
<dbReference type="OrthoDB" id="6767962at2759"/>
<evidence type="ECO:0000313" key="2">
    <source>
        <dbReference type="Proteomes" id="UP000198211"/>
    </source>
</evidence>
<name>A0A225VPZ6_9STRA</name>
<dbReference type="AlphaFoldDB" id="A0A225VPZ6"/>
<reference evidence="2" key="1">
    <citation type="submission" date="2017-03" db="EMBL/GenBank/DDBJ databases">
        <title>Phytopthora megakarya and P. palmivora, two closely related causual agents of cacao black pod achieved similar genome size and gene model numbers by different mechanisms.</title>
        <authorList>
            <person name="Ali S."/>
            <person name="Shao J."/>
            <person name="Larry D.J."/>
            <person name="Kronmiller B."/>
            <person name="Shen D."/>
            <person name="Strem M.D."/>
            <person name="Melnick R.L."/>
            <person name="Guiltinan M.J."/>
            <person name="Tyler B.M."/>
            <person name="Meinhardt L.W."/>
            <person name="Bailey B.A."/>
        </authorList>
    </citation>
    <scope>NUCLEOTIDE SEQUENCE [LARGE SCALE GENOMIC DNA]</scope>
    <source>
        <strain evidence="2">zdho120</strain>
    </source>
</reference>